<organism evidence="12 13">
    <name type="scientific">Dekkera bruxellensis</name>
    <name type="common">Brettanomyces custersii</name>
    <dbReference type="NCBI Taxonomy" id="5007"/>
    <lineage>
        <taxon>Eukaryota</taxon>
        <taxon>Fungi</taxon>
        <taxon>Dikarya</taxon>
        <taxon>Ascomycota</taxon>
        <taxon>Saccharomycotina</taxon>
        <taxon>Pichiomycetes</taxon>
        <taxon>Pichiales</taxon>
        <taxon>Pichiaceae</taxon>
        <taxon>Brettanomyces</taxon>
    </lineage>
</organism>
<keyword evidence="5 7" id="KW-0648">Protein biosynthesis</keyword>
<feature type="region of interest" description="Disordered" evidence="9">
    <location>
        <begin position="334"/>
        <end position="364"/>
    </location>
</feature>
<evidence type="ECO:0000256" key="2">
    <source>
        <dbReference type="ARBA" id="ARBA00022598"/>
    </source>
</evidence>
<evidence type="ECO:0000256" key="3">
    <source>
        <dbReference type="ARBA" id="ARBA00022741"/>
    </source>
</evidence>
<evidence type="ECO:0000256" key="4">
    <source>
        <dbReference type="ARBA" id="ARBA00022840"/>
    </source>
</evidence>
<dbReference type="Proteomes" id="UP000663131">
    <property type="component" value="Chromosome 9"/>
</dbReference>
<comment type="similarity">
    <text evidence="1 7">Belongs to the class-I aminoacyl-tRNA synthetase family.</text>
</comment>
<dbReference type="GO" id="GO:0005739">
    <property type="term" value="C:mitochondrion"/>
    <property type="evidence" value="ECO:0007669"/>
    <property type="project" value="TreeGrafter"/>
</dbReference>
<dbReference type="GeneID" id="64574564"/>
<dbReference type="InterPro" id="IPR001412">
    <property type="entry name" value="aa-tRNA-synth_I_CS"/>
</dbReference>
<dbReference type="SUPFAM" id="SSF47323">
    <property type="entry name" value="Anticodon-binding domain of a subclass of class I aminoacyl-tRNA synthetases"/>
    <property type="match status" value="1"/>
</dbReference>
<evidence type="ECO:0000259" key="10">
    <source>
        <dbReference type="Pfam" id="PF00133"/>
    </source>
</evidence>
<dbReference type="PROSITE" id="PS00178">
    <property type="entry name" value="AA_TRNA_LIGASE_I"/>
    <property type="match status" value="1"/>
</dbReference>
<dbReference type="SUPFAM" id="SSF50677">
    <property type="entry name" value="ValRS/IleRS/LeuRS editing domain"/>
    <property type="match status" value="1"/>
</dbReference>
<dbReference type="Gene3D" id="3.40.50.620">
    <property type="entry name" value="HUPs"/>
    <property type="match status" value="3"/>
</dbReference>
<evidence type="ECO:0000313" key="13">
    <source>
        <dbReference type="Proteomes" id="UP000663131"/>
    </source>
</evidence>
<evidence type="ECO:0000256" key="9">
    <source>
        <dbReference type="SAM" id="MobiDB-lite"/>
    </source>
</evidence>
<feature type="compositionally biased region" description="Polar residues" evidence="9">
    <location>
        <begin position="776"/>
        <end position="832"/>
    </location>
</feature>
<dbReference type="CDD" id="cd07960">
    <property type="entry name" value="Anticodon_Ia_Ile_BEm"/>
    <property type="match status" value="1"/>
</dbReference>
<dbReference type="GO" id="GO:0006428">
    <property type="term" value="P:isoleucyl-tRNA aminoacylation"/>
    <property type="evidence" value="ECO:0007669"/>
    <property type="project" value="TreeGrafter"/>
</dbReference>
<evidence type="ECO:0000256" key="1">
    <source>
        <dbReference type="ARBA" id="ARBA00005594"/>
    </source>
</evidence>
<keyword evidence="3 7" id="KW-0547">Nucleotide-binding</keyword>
<feature type="coiled-coil region" evidence="8">
    <location>
        <begin position="116"/>
        <end position="154"/>
    </location>
</feature>
<dbReference type="GO" id="GO:0004822">
    <property type="term" value="F:isoleucine-tRNA ligase activity"/>
    <property type="evidence" value="ECO:0007669"/>
    <property type="project" value="TreeGrafter"/>
</dbReference>
<reference evidence="12" key="2">
    <citation type="journal article" name="BMC Genomics">
        <title>New genome assemblies reveal patterns of domestication and adaptation across Brettanomyces (Dekkera) species.</title>
        <authorList>
            <person name="Roach M.J."/>
            <person name="Borneman A.R."/>
        </authorList>
    </citation>
    <scope>NUCLEOTIDE SEQUENCE</scope>
    <source>
        <strain evidence="12">UCD 2041</strain>
    </source>
</reference>
<keyword evidence="6 7" id="KW-0030">Aminoacyl-tRNA synthetase</keyword>
<evidence type="ECO:0000259" key="11">
    <source>
        <dbReference type="Pfam" id="PF08264"/>
    </source>
</evidence>
<reference evidence="12" key="1">
    <citation type="submission" date="2020-10" db="EMBL/GenBank/DDBJ databases">
        <authorList>
            <person name="Palmer J.M."/>
        </authorList>
    </citation>
    <scope>NUCLEOTIDE SEQUENCE</scope>
    <source>
        <strain evidence="12">UCD 2041</strain>
    </source>
</reference>
<feature type="domain" description="Methionyl/Valyl/Leucyl/Isoleucyl-tRNA synthetase anticodon-binding" evidence="11">
    <location>
        <begin position="988"/>
        <end position="1115"/>
    </location>
</feature>
<evidence type="ECO:0000256" key="7">
    <source>
        <dbReference type="RuleBase" id="RU363035"/>
    </source>
</evidence>
<sequence>MKNSTAAGKFAEMTHKYSRTVHLPKCDFANRSNRKLIEEKLLPQTTSELYKWNIEKPLKDGKLSNLFILHDGPPYANGDIHIGHALNKVLKDIILRYELLRGKKVFYRPGWDCHGLPIELKMLERHEREKRKAERRLKVKIAAAEREADQGEAARLRAELTGLRGRHMGPLEIIRESRKHAQATQKKQAESFERLGILGDFAHPYLTLSRGFVVDQLKVFGRLFERGLIHRQEKPVYWSCENATALAEGELEYHEHVSRAAYVKFPVVRLSGALREGREGDKLSEGDNLNGGDKLNEGDLPENDKLCGKNKSSVGVLSEKDKLNKHDKLCEGNLHEHDKLNEHDELSERKLSEGNSSEENKSTHQLEPISALVWTSTPWTLASNKAICINENLRYTLVESDEDGVMIVASSCLDAVRQLKPGLRELGVEFAGRDILGSRYVNPLVGGGVGATETVGSPTEMPFLHGSHVTAGTGTGLVHTAPGHGQDDYLVCRRHGIAPYSPVDARGRFTADLPGPLRDMAGLKVLTRGNDRMIDRARALGMCFHVDNHYVHSYPYDWRSKKPVVIRATPQWFIDVSQIKARTIDALTGRVKFWPPRGLRRLTSFIANRDEWCISRQRSWGVPIPVLYRRDTGEPLMSSGVIARAAEIIAAEDVDAWFAPEDGPAMARWLPAGFTGDPAQYTKGRDTMDVWFDSGSSWTVVRDYLRREGILDQAVSRGYLADVYLEGSDQHRGWFQSSVLTAVGSWDPEKVEKGGLEKSDILGKSNILDKPIISDGSPNLASSTASTNLEKSTSNLQSSTASTNLEKSASNSEKSTSPYTANKLTSTSPPVSSTKIALPTLPYHNVITHGFTLDEKGDKMSKSLGNTIAPAEILDGNKQRGIPALGVDGLRLWVSQSDYSSDVTVGPTVLGHVAENLKKFRFTFRFMLGNLHGFGGSAHRDPAADPLGGYAGDPLGGYAGDPLGGYAGDPLGGYAGDPLGGYALDPLDRYTLSRLQALEQTASQCYRDYNFARVVKETNFFVNNVLSALYFDIKKDCLYTDAVDSPRRLATQAVLAEVLRTLVSVLGPILPMLAQEVWTASPAFLTRGVASPFIAGWHPVPTAYRRPDLEADFTRLLALRDRIRALTDTATRRDRAVRNSLETAAYVTADPEGELFAFLKKYNSYLADYLLVSRFVLNGQPPAHPRYDYRDAHADIAGLGHCSISLVPSDRLKCPRCWKFTRDEGTELCGRCQHVVDRRGRMQVEG</sequence>
<dbReference type="GO" id="GO:0000049">
    <property type="term" value="F:tRNA binding"/>
    <property type="evidence" value="ECO:0007669"/>
    <property type="project" value="InterPro"/>
</dbReference>
<dbReference type="PANTHER" id="PTHR42765">
    <property type="entry name" value="SOLEUCYL-TRNA SYNTHETASE"/>
    <property type="match status" value="1"/>
</dbReference>
<feature type="region of interest" description="Disordered" evidence="9">
    <location>
        <begin position="773"/>
        <end position="832"/>
    </location>
</feature>
<dbReference type="GO" id="GO:0005524">
    <property type="term" value="F:ATP binding"/>
    <property type="evidence" value="ECO:0007669"/>
    <property type="project" value="UniProtKB-KW"/>
</dbReference>
<keyword evidence="8" id="KW-0175">Coiled coil</keyword>
<feature type="domain" description="Aminoacyl-tRNA synthetase class Ia" evidence="10">
    <location>
        <begin position="59"/>
        <end position="135"/>
    </location>
</feature>
<dbReference type="InterPro" id="IPR002300">
    <property type="entry name" value="aa-tRNA-synth_Ia"/>
</dbReference>
<feature type="compositionally biased region" description="Basic and acidic residues" evidence="9">
    <location>
        <begin position="294"/>
        <end position="307"/>
    </location>
</feature>
<dbReference type="InterPro" id="IPR033708">
    <property type="entry name" value="Anticodon_Ile_BEm"/>
</dbReference>
<dbReference type="OrthoDB" id="10264412at2759"/>
<dbReference type="InterPro" id="IPR013155">
    <property type="entry name" value="M/V/L/I-tRNA-synth_anticd-bd"/>
</dbReference>
<dbReference type="SUPFAM" id="SSF52374">
    <property type="entry name" value="Nucleotidylyl transferase"/>
    <property type="match status" value="1"/>
</dbReference>
<evidence type="ECO:0000313" key="12">
    <source>
        <dbReference type="EMBL" id="QOU22460.1"/>
    </source>
</evidence>
<dbReference type="RefSeq" id="XP_041138953.1">
    <property type="nucleotide sequence ID" value="XM_041281162.1"/>
</dbReference>
<accession>A0A871RKT5</accession>
<dbReference type="InterPro" id="IPR009008">
    <property type="entry name" value="Val/Leu/Ile-tRNA-synth_edit"/>
</dbReference>
<name>A0A871RKT5_DEKBR</name>
<evidence type="ECO:0008006" key="14">
    <source>
        <dbReference type="Google" id="ProtNLM"/>
    </source>
</evidence>
<feature type="domain" description="Aminoacyl-tRNA synthetase class Ia" evidence="10">
    <location>
        <begin position="840"/>
        <end position="904"/>
    </location>
</feature>
<keyword evidence="4 7" id="KW-0067">ATP-binding</keyword>
<dbReference type="GO" id="GO:0002161">
    <property type="term" value="F:aminoacyl-tRNA deacylase activity"/>
    <property type="evidence" value="ECO:0007669"/>
    <property type="project" value="InterPro"/>
</dbReference>
<dbReference type="InterPro" id="IPR050081">
    <property type="entry name" value="Ile-tRNA_ligase"/>
</dbReference>
<dbReference type="EMBL" id="CP063137">
    <property type="protein sequence ID" value="QOU22460.1"/>
    <property type="molecule type" value="Genomic_DNA"/>
</dbReference>
<gene>
    <name evidence="12" type="ORF">BRETT_002640</name>
</gene>
<proteinExistence type="inferred from homology"/>
<feature type="region of interest" description="Disordered" evidence="9">
    <location>
        <begin position="277"/>
        <end position="307"/>
    </location>
</feature>
<dbReference type="AlphaFoldDB" id="A0A871RKT5"/>
<dbReference type="InterPro" id="IPR009080">
    <property type="entry name" value="tRNAsynth_Ia_anticodon-bd"/>
</dbReference>
<dbReference type="InterPro" id="IPR014729">
    <property type="entry name" value="Rossmann-like_a/b/a_fold"/>
</dbReference>
<evidence type="ECO:0000256" key="8">
    <source>
        <dbReference type="SAM" id="Coils"/>
    </source>
</evidence>
<protein>
    <recommendedName>
        <fullName evidence="14">Isoleucine--tRNA ligase</fullName>
    </recommendedName>
</protein>
<keyword evidence="2 7" id="KW-0436">Ligase</keyword>
<evidence type="ECO:0000256" key="5">
    <source>
        <dbReference type="ARBA" id="ARBA00022917"/>
    </source>
</evidence>
<evidence type="ECO:0000256" key="6">
    <source>
        <dbReference type="ARBA" id="ARBA00023146"/>
    </source>
</evidence>
<dbReference type="Pfam" id="PF00133">
    <property type="entry name" value="tRNA-synt_1"/>
    <property type="match status" value="3"/>
</dbReference>
<feature type="domain" description="Aminoacyl-tRNA synthetase class Ia" evidence="10">
    <location>
        <begin position="167"/>
        <end position="743"/>
    </location>
</feature>
<dbReference type="Gene3D" id="3.90.740.10">
    <property type="entry name" value="Valyl/Leucyl/Isoleucyl-tRNA synthetase, editing domain"/>
    <property type="match status" value="1"/>
</dbReference>
<dbReference type="Pfam" id="PF08264">
    <property type="entry name" value="Anticodon_1"/>
    <property type="match status" value="1"/>
</dbReference>
<dbReference type="GO" id="GO:0032543">
    <property type="term" value="P:mitochondrial translation"/>
    <property type="evidence" value="ECO:0007669"/>
    <property type="project" value="TreeGrafter"/>
</dbReference>
<dbReference type="Gene3D" id="1.10.730.20">
    <property type="match status" value="1"/>
</dbReference>
<dbReference type="KEGG" id="bbrx:BRETT_002640"/>
<dbReference type="PANTHER" id="PTHR42765:SF1">
    <property type="entry name" value="ISOLEUCINE--TRNA LIGASE, MITOCHONDRIAL"/>
    <property type="match status" value="1"/>
</dbReference>